<comment type="caution">
    <text evidence="1">The sequence shown here is derived from an EMBL/GenBank/DDBJ whole genome shotgun (WGS) entry which is preliminary data.</text>
</comment>
<dbReference type="Proteomes" id="UP000589373">
    <property type="component" value="Unassembled WGS sequence"/>
</dbReference>
<dbReference type="EMBL" id="JAAZCD010000003">
    <property type="protein sequence ID" value="NLD30659.1"/>
    <property type="molecule type" value="Genomic_DNA"/>
</dbReference>
<accession>A0A847D1E5</accession>
<organism evidence="1 2">
    <name type="scientific">Trichococcus flocculiformis</name>
    <dbReference type="NCBI Taxonomy" id="82803"/>
    <lineage>
        <taxon>Bacteria</taxon>
        <taxon>Bacillati</taxon>
        <taxon>Bacillota</taxon>
        <taxon>Bacilli</taxon>
        <taxon>Lactobacillales</taxon>
        <taxon>Carnobacteriaceae</taxon>
        <taxon>Trichococcus</taxon>
    </lineage>
</organism>
<protein>
    <submittedName>
        <fullName evidence="1">Uncharacterized protein</fullName>
    </submittedName>
</protein>
<name>A0A847D1E5_9LACT</name>
<dbReference type="RefSeq" id="WP_276640995.1">
    <property type="nucleotide sequence ID" value="NZ_JAAZCD010000003.1"/>
</dbReference>
<dbReference type="AlphaFoldDB" id="A0A847D1E5"/>
<sequence length="141" mass="15832">MKEQIVSQIESKLSELGIDAQKGPKTDLAIDIELLDAAFSTGKRKINYESMILVDESDQTIKMYEKTTEIGSGFSFGASSSNISQSGKTLFRKVKSIQYGPEGKVYEYEFDLGSLPKTVKEIAQEHGWKFKTVIMKKKAMY</sequence>
<evidence type="ECO:0000313" key="1">
    <source>
        <dbReference type="EMBL" id="NLD30659.1"/>
    </source>
</evidence>
<reference evidence="1 2" key="1">
    <citation type="journal article" date="2020" name="Biotechnol. Biofuels">
        <title>New insights from the biogas microbiome by comprehensive genome-resolved metagenomics of nearly 1600 species originating from multiple anaerobic digesters.</title>
        <authorList>
            <person name="Campanaro S."/>
            <person name="Treu L."/>
            <person name="Rodriguez-R L.M."/>
            <person name="Kovalovszki A."/>
            <person name="Ziels R.M."/>
            <person name="Maus I."/>
            <person name="Zhu X."/>
            <person name="Kougias P.G."/>
            <person name="Basile A."/>
            <person name="Luo G."/>
            <person name="Schluter A."/>
            <person name="Konstantinidis K.T."/>
            <person name="Angelidaki I."/>
        </authorList>
    </citation>
    <scope>NUCLEOTIDE SEQUENCE [LARGE SCALE GENOMIC DNA]</scope>
    <source>
        <strain evidence="1">AS07pgkLD_105</strain>
    </source>
</reference>
<gene>
    <name evidence="1" type="ORF">GX662_00115</name>
</gene>
<evidence type="ECO:0000313" key="2">
    <source>
        <dbReference type="Proteomes" id="UP000589373"/>
    </source>
</evidence>
<proteinExistence type="predicted"/>